<proteinExistence type="predicted"/>
<protein>
    <submittedName>
        <fullName evidence="2">Uncharacterized protein</fullName>
    </submittedName>
</protein>
<reference evidence="2 3" key="1">
    <citation type="journal article" date="2016" name="Nat. Commun.">
        <title>Thousands of microbial genomes shed light on interconnected biogeochemical processes in an aquifer system.</title>
        <authorList>
            <person name="Anantharaman K."/>
            <person name="Brown C.T."/>
            <person name="Hug L.A."/>
            <person name="Sharon I."/>
            <person name="Castelle C.J."/>
            <person name="Probst A.J."/>
            <person name="Thomas B.C."/>
            <person name="Singh A."/>
            <person name="Wilkins M.J."/>
            <person name="Karaoz U."/>
            <person name="Brodie E.L."/>
            <person name="Williams K.H."/>
            <person name="Hubbard S.S."/>
            <person name="Banfield J.F."/>
        </authorList>
    </citation>
    <scope>NUCLEOTIDE SEQUENCE [LARGE SCALE GENOMIC DNA]</scope>
</reference>
<dbReference type="Proteomes" id="UP000179237">
    <property type="component" value="Unassembled WGS sequence"/>
</dbReference>
<evidence type="ECO:0000256" key="1">
    <source>
        <dbReference type="SAM" id="Coils"/>
    </source>
</evidence>
<evidence type="ECO:0000313" key="2">
    <source>
        <dbReference type="EMBL" id="OGD83933.1"/>
    </source>
</evidence>
<evidence type="ECO:0000313" key="3">
    <source>
        <dbReference type="Proteomes" id="UP000179237"/>
    </source>
</evidence>
<keyword evidence="1" id="KW-0175">Coiled coil</keyword>
<gene>
    <name evidence="2" type="ORF">A2572_00020</name>
</gene>
<organism evidence="2 3">
    <name type="scientific">Candidatus Collierbacteria bacterium RIFOXYD1_FULL_40_9</name>
    <dbReference type="NCBI Taxonomy" id="1817731"/>
    <lineage>
        <taxon>Bacteria</taxon>
        <taxon>Candidatus Collieribacteriota</taxon>
    </lineage>
</organism>
<feature type="coiled-coil region" evidence="1">
    <location>
        <begin position="23"/>
        <end position="50"/>
    </location>
</feature>
<name>A0A1F5FWE1_9BACT</name>
<accession>A0A1F5FWE1</accession>
<comment type="caution">
    <text evidence="2">The sequence shown here is derived from an EMBL/GenBank/DDBJ whole genome shotgun (WGS) entry which is preliminary data.</text>
</comment>
<sequence>MADFIEGGAMGHTEAQLRELHDFAHKEKERQAAEIENERLRQVADVERRKQEHQENMQFLSSFLEKIRQVHDNGHESCIALPNGENLKIIKSPGSVTIAIVPDNTTPLYTTKNQFSDKLKFLTCFIRRPGGQEDLYVWDKPSLIESNQNPERSTYSYANLHFSDLESKNSVDTTADLKIQQLKSLLPFDLEDLDQSLATQS</sequence>
<dbReference type="AlphaFoldDB" id="A0A1F5FWE1"/>
<dbReference type="EMBL" id="MFAQ01000005">
    <property type="protein sequence ID" value="OGD83933.1"/>
    <property type="molecule type" value="Genomic_DNA"/>
</dbReference>